<dbReference type="GeneID" id="81395947"/>
<feature type="compositionally biased region" description="Low complexity" evidence="1">
    <location>
        <begin position="29"/>
        <end position="42"/>
    </location>
</feature>
<accession>A0A9W9K3G1</accession>
<dbReference type="RefSeq" id="XP_056509578.1">
    <property type="nucleotide sequence ID" value="XM_056656778.1"/>
</dbReference>
<name>A0A9W9K3G1_9EURO</name>
<dbReference type="AlphaFoldDB" id="A0A9W9K3G1"/>
<comment type="caution">
    <text evidence="2">The sequence shown here is derived from an EMBL/GenBank/DDBJ whole genome shotgun (WGS) entry which is preliminary data.</text>
</comment>
<feature type="region of interest" description="Disordered" evidence="1">
    <location>
        <begin position="23"/>
        <end position="42"/>
    </location>
</feature>
<evidence type="ECO:0000313" key="2">
    <source>
        <dbReference type="EMBL" id="KAJ5091380.1"/>
    </source>
</evidence>
<dbReference type="EMBL" id="JAPMSZ010000009">
    <property type="protein sequence ID" value="KAJ5091380.1"/>
    <property type="molecule type" value="Genomic_DNA"/>
</dbReference>
<proteinExistence type="predicted"/>
<dbReference type="OrthoDB" id="4158189at2759"/>
<dbReference type="Proteomes" id="UP001141434">
    <property type="component" value="Unassembled WGS sequence"/>
</dbReference>
<reference evidence="2" key="2">
    <citation type="journal article" date="2023" name="IMA Fungus">
        <title>Comparative genomic study of the Penicillium genus elucidates a diverse pangenome and 15 lateral gene transfer events.</title>
        <authorList>
            <person name="Petersen C."/>
            <person name="Sorensen T."/>
            <person name="Nielsen M.R."/>
            <person name="Sondergaard T.E."/>
            <person name="Sorensen J.L."/>
            <person name="Fitzpatrick D.A."/>
            <person name="Frisvad J.C."/>
            <person name="Nielsen K.L."/>
        </authorList>
    </citation>
    <scope>NUCLEOTIDE SEQUENCE</scope>
    <source>
        <strain evidence="2">IBT 34128</strain>
    </source>
</reference>
<reference evidence="2" key="1">
    <citation type="submission" date="2022-11" db="EMBL/GenBank/DDBJ databases">
        <authorList>
            <person name="Petersen C."/>
        </authorList>
    </citation>
    <scope>NUCLEOTIDE SEQUENCE</scope>
    <source>
        <strain evidence="2">IBT 34128</strain>
    </source>
</reference>
<sequence length="169" mass="18426">MCNGESSRPSFGGTIAVLFPRETPNFNASPQQSLSSSPSSVASYASSSLSMSSYSLFFRDTDTDRKTKAVFRMDDTDTYQTLRGCRQVDMRIEKYGDLTTSAPATPPLHQFQLDMSQDQSQSRGSQTEMEFELPERLDLGVSEKGIVGRQVTVREAGGAVLGVGVVGYN</sequence>
<gene>
    <name evidence="2" type="ORF">NUU61_006250</name>
</gene>
<keyword evidence="3" id="KW-1185">Reference proteome</keyword>
<evidence type="ECO:0000313" key="3">
    <source>
        <dbReference type="Proteomes" id="UP001141434"/>
    </source>
</evidence>
<protein>
    <submittedName>
        <fullName evidence="2">Uncharacterized protein</fullName>
    </submittedName>
</protein>
<evidence type="ECO:0000256" key="1">
    <source>
        <dbReference type="SAM" id="MobiDB-lite"/>
    </source>
</evidence>
<organism evidence="2 3">
    <name type="scientific">Penicillium alfredii</name>
    <dbReference type="NCBI Taxonomy" id="1506179"/>
    <lineage>
        <taxon>Eukaryota</taxon>
        <taxon>Fungi</taxon>
        <taxon>Dikarya</taxon>
        <taxon>Ascomycota</taxon>
        <taxon>Pezizomycotina</taxon>
        <taxon>Eurotiomycetes</taxon>
        <taxon>Eurotiomycetidae</taxon>
        <taxon>Eurotiales</taxon>
        <taxon>Aspergillaceae</taxon>
        <taxon>Penicillium</taxon>
    </lineage>
</organism>